<dbReference type="PRINTS" id="PR01932">
    <property type="entry name" value="INTRLEUKIN17"/>
</dbReference>
<evidence type="ECO:0000256" key="3">
    <source>
        <dbReference type="ARBA" id="ARBA00022514"/>
    </source>
</evidence>
<dbReference type="GO" id="GO:0005615">
    <property type="term" value="C:extracellular space"/>
    <property type="evidence" value="ECO:0007669"/>
    <property type="project" value="UniProtKB-KW"/>
</dbReference>
<evidence type="ECO:0000256" key="6">
    <source>
        <dbReference type="SAM" id="MobiDB-lite"/>
    </source>
</evidence>
<evidence type="ECO:0000313" key="8">
    <source>
        <dbReference type="Proteomes" id="UP000009136"/>
    </source>
</evidence>
<accession>A0AAA9T9M0</accession>
<dbReference type="AlphaFoldDB" id="A0AAA9T9M0"/>
<dbReference type="SUPFAM" id="SSF57501">
    <property type="entry name" value="Cystine-knot cytokines"/>
    <property type="match status" value="1"/>
</dbReference>
<dbReference type="Pfam" id="PF06083">
    <property type="entry name" value="IL17"/>
    <property type="match status" value="1"/>
</dbReference>
<keyword evidence="8" id="KW-1185">Reference proteome</keyword>
<dbReference type="Proteomes" id="UP000009136">
    <property type="component" value="Chromosome 12"/>
</dbReference>
<evidence type="ECO:0000256" key="1">
    <source>
        <dbReference type="ARBA" id="ARBA00004613"/>
    </source>
</evidence>
<feature type="compositionally biased region" description="Low complexity" evidence="6">
    <location>
        <begin position="105"/>
        <end position="121"/>
    </location>
</feature>
<sequence>MEVLTEDTAEEEALTFTGGKEFWSALTQKYNCCEMTVFTRPPPKSIKVDLYNERARLVVLEVESLQVSILSLFTKNRSYFTPLLVRRVPASGAGVQTPKGVVRQAASRPARSSPGARRPGALPARPDPLTSLPAEAPPSARAAPRGSARTCPRLRDHRSHFAAMLGPPVWALVAGVLLALSPGRAGGAPKAGRRPARARGCADRPEELLEQLYGRLAAGVLGAFHHTLQLGPREQARNASCPAGGRPADRRFRPPTNLRSVSPWAYRISYDPGRFPRYLPEAYCLCRGCLTGPRGEEDVRLRSAPVLVPAVVLRRTPGCAGGRAVYVEEYVTVPVGCTCVPGPDKDADAANSSLDKSARP</sequence>
<evidence type="ECO:0000256" key="4">
    <source>
        <dbReference type="ARBA" id="ARBA00022525"/>
    </source>
</evidence>
<proteinExistence type="inferred from homology"/>
<evidence type="ECO:0000256" key="5">
    <source>
        <dbReference type="ARBA" id="ARBA00022729"/>
    </source>
</evidence>
<dbReference type="Ensembl" id="ENSBTAT00000088113.1">
    <property type="protein sequence ID" value="ENSBTAP00000093333.1"/>
    <property type="gene ID" value="ENSBTAG00000060597.1"/>
</dbReference>
<keyword evidence="5" id="KW-0732">Signal</keyword>
<organism evidence="7 8">
    <name type="scientific">Bos taurus</name>
    <name type="common">Bovine</name>
    <dbReference type="NCBI Taxonomy" id="9913"/>
    <lineage>
        <taxon>Eukaryota</taxon>
        <taxon>Metazoa</taxon>
        <taxon>Chordata</taxon>
        <taxon>Craniata</taxon>
        <taxon>Vertebrata</taxon>
        <taxon>Euteleostomi</taxon>
        <taxon>Mammalia</taxon>
        <taxon>Eutheria</taxon>
        <taxon>Laurasiatheria</taxon>
        <taxon>Artiodactyla</taxon>
        <taxon>Ruminantia</taxon>
        <taxon>Pecora</taxon>
        <taxon>Bovidae</taxon>
        <taxon>Bovinae</taxon>
        <taxon>Bos</taxon>
    </lineage>
</organism>
<reference evidence="7" key="2">
    <citation type="submission" date="2025-08" db="UniProtKB">
        <authorList>
            <consortium name="Ensembl"/>
        </authorList>
    </citation>
    <scope>IDENTIFICATION</scope>
    <source>
        <strain evidence="7">Hereford</strain>
    </source>
</reference>
<dbReference type="GO" id="GO:0005125">
    <property type="term" value="F:cytokine activity"/>
    <property type="evidence" value="ECO:0007669"/>
    <property type="project" value="UniProtKB-KW"/>
</dbReference>
<reference evidence="7" key="3">
    <citation type="submission" date="2025-09" db="UniProtKB">
        <authorList>
            <consortium name="Ensembl"/>
        </authorList>
    </citation>
    <scope>IDENTIFICATION</scope>
    <source>
        <strain evidence="7">Hereford</strain>
    </source>
</reference>
<dbReference type="InterPro" id="IPR010345">
    <property type="entry name" value="IL-17_fam"/>
</dbReference>
<gene>
    <name evidence="7" type="primary">IL17D</name>
</gene>
<comment type="similarity">
    <text evidence="2">Belongs to the IL-17 family.</text>
</comment>
<dbReference type="InterPro" id="IPR020440">
    <property type="entry name" value="IL-17_chr"/>
</dbReference>
<feature type="region of interest" description="Disordered" evidence="6">
    <location>
        <begin position="235"/>
        <end position="254"/>
    </location>
</feature>
<feature type="region of interest" description="Disordered" evidence="6">
    <location>
        <begin position="95"/>
        <end position="151"/>
    </location>
</feature>
<evidence type="ECO:0000313" key="7">
    <source>
        <dbReference type="Ensembl" id="ENSBTAP00000093333.1"/>
    </source>
</evidence>
<keyword evidence="3" id="KW-0202">Cytokine</keyword>
<dbReference type="Gene3D" id="2.10.90.10">
    <property type="entry name" value="Cystine-knot cytokines"/>
    <property type="match status" value="1"/>
</dbReference>
<reference evidence="7" key="1">
    <citation type="submission" date="2018-03" db="EMBL/GenBank/DDBJ databases">
        <title>ARS-UCD1.2.</title>
        <authorList>
            <person name="Rosen B.D."/>
            <person name="Bickhart D.M."/>
            <person name="Koren S."/>
            <person name="Schnabel R.D."/>
            <person name="Hall R."/>
            <person name="Zimin A."/>
            <person name="Dreischer C."/>
            <person name="Schultheiss S."/>
            <person name="Schroeder S.G."/>
            <person name="Elsik C.G."/>
            <person name="Couldrey C."/>
            <person name="Liu G.E."/>
            <person name="Van Tassell C.P."/>
            <person name="Phillippy A.M."/>
            <person name="Smith T.P.L."/>
            <person name="Medrano J.F."/>
        </authorList>
    </citation>
    <scope>NUCLEOTIDE SEQUENCE [LARGE SCALE GENOMIC DNA]</scope>
    <source>
        <strain evidence="7">Hereford</strain>
    </source>
</reference>
<keyword evidence="4" id="KW-0964">Secreted</keyword>
<protein>
    <recommendedName>
        <fullName evidence="9">Interleukin 17D</fullName>
    </recommendedName>
</protein>
<dbReference type="FunFam" id="2.10.90.10:FF:000044">
    <property type="entry name" value="Interleukin 17D"/>
    <property type="match status" value="1"/>
</dbReference>
<name>A0AAA9T9M0_BOVIN</name>
<comment type="subcellular location">
    <subcellularLocation>
        <location evidence="1">Secreted</location>
    </subcellularLocation>
</comment>
<dbReference type="GeneTree" id="ENSGT00940000161739"/>
<dbReference type="InterPro" id="IPR029034">
    <property type="entry name" value="Cystine-knot_cytokine"/>
</dbReference>
<evidence type="ECO:0000256" key="2">
    <source>
        <dbReference type="ARBA" id="ARBA00007236"/>
    </source>
</evidence>
<evidence type="ECO:0008006" key="9">
    <source>
        <dbReference type="Google" id="ProtNLM"/>
    </source>
</evidence>
<feature type="compositionally biased region" description="Low complexity" evidence="6">
    <location>
        <begin position="131"/>
        <end position="149"/>
    </location>
</feature>
<dbReference type="GO" id="GO:0006954">
    <property type="term" value="P:inflammatory response"/>
    <property type="evidence" value="ECO:0007669"/>
    <property type="project" value="InterPro"/>
</dbReference>